<comment type="caution">
    <text evidence="2">The sequence shown here is derived from an EMBL/GenBank/DDBJ whole genome shotgun (WGS) entry which is preliminary data.</text>
</comment>
<dbReference type="OrthoDB" id="7959514at2"/>
<keyword evidence="1" id="KW-0472">Membrane</keyword>
<proteinExistence type="predicted"/>
<dbReference type="EMBL" id="WXYQ01000012">
    <property type="protein sequence ID" value="NBG96907.1"/>
    <property type="molecule type" value="Genomic_DNA"/>
</dbReference>
<organism evidence="2 3">
    <name type="scientific">Pyruvatibacter mobilis</name>
    <dbReference type="NCBI Taxonomy" id="1712261"/>
    <lineage>
        <taxon>Bacteria</taxon>
        <taxon>Pseudomonadati</taxon>
        <taxon>Pseudomonadota</taxon>
        <taxon>Alphaproteobacteria</taxon>
        <taxon>Hyphomicrobiales</taxon>
        <taxon>Parvibaculaceae</taxon>
        <taxon>Pyruvatibacter</taxon>
    </lineage>
</organism>
<sequence length="267" mass="29554">MARPQNQSRQRQDEVVERPPWLIPVVVAVGVITFAAIFLWYYVGPSTDELLGLAPEATDQVREVQVTVGDVALSIPANFTRFSAARSGGAKKRVDLHALLPDLDPFTERQRAEFDRSDPMSPVLHIRIAETDSVLAAQPRLELIYLPAVTNHEGEEGPFGLRHYVFRNETGFAGQDMYVGVGPANAPAILLCARDAPLLWCRREILLSETVVLRYRFKRAYLADWKEIDDGVIALVAGFRRNAQADASSGARTSVSAPEELRGETAE</sequence>
<keyword evidence="1" id="KW-1133">Transmembrane helix</keyword>
<evidence type="ECO:0000256" key="1">
    <source>
        <dbReference type="SAM" id="Phobius"/>
    </source>
</evidence>
<dbReference type="Proteomes" id="UP000470384">
    <property type="component" value="Unassembled WGS sequence"/>
</dbReference>
<keyword evidence="3" id="KW-1185">Reference proteome</keyword>
<gene>
    <name evidence="2" type="ORF">GTQ45_14300</name>
</gene>
<keyword evidence="1" id="KW-0812">Transmembrane</keyword>
<name>A0A845QEN3_9HYPH</name>
<feature type="transmembrane region" description="Helical" evidence="1">
    <location>
        <begin position="21"/>
        <end position="43"/>
    </location>
</feature>
<evidence type="ECO:0000313" key="3">
    <source>
        <dbReference type="Proteomes" id="UP000470384"/>
    </source>
</evidence>
<reference evidence="2 3" key="1">
    <citation type="journal article" date="2016" name="Int. J. Syst. Evol. Microbiol.">
        <title>Pyruvatibacter mobilis gen. nov., sp. nov., a marine bacterium from the culture broth of Picochlorum sp. 122.</title>
        <authorList>
            <person name="Wang G."/>
            <person name="Tang M."/>
            <person name="Wu H."/>
            <person name="Dai S."/>
            <person name="Li T."/>
            <person name="Chen C."/>
            <person name="He H."/>
            <person name="Fan J."/>
            <person name="Xiang W."/>
            <person name="Li X."/>
        </authorList>
    </citation>
    <scope>NUCLEOTIDE SEQUENCE [LARGE SCALE GENOMIC DNA]</scope>
    <source>
        <strain evidence="2 3">GYP-11</strain>
    </source>
</reference>
<dbReference type="AlphaFoldDB" id="A0A845QEN3"/>
<protein>
    <submittedName>
        <fullName evidence="2">Uncharacterized protein</fullName>
    </submittedName>
</protein>
<accession>A0A845QEN3</accession>
<evidence type="ECO:0000313" key="2">
    <source>
        <dbReference type="EMBL" id="NBG96907.1"/>
    </source>
</evidence>
<dbReference type="GeneID" id="300654250"/>
<dbReference type="RefSeq" id="WP_160588905.1">
    <property type="nucleotide sequence ID" value="NZ_BMHN01000001.1"/>
</dbReference>